<organism evidence="10 11">
    <name type="scientific">Acropora cervicornis</name>
    <name type="common">Staghorn coral</name>
    <dbReference type="NCBI Taxonomy" id="6130"/>
    <lineage>
        <taxon>Eukaryota</taxon>
        <taxon>Metazoa</taxon>
        <taxon>Cnidaria</taxon>
        <taxon>Anthozoa</taxon>
        <taxon>Hexacorallia</taxon>
        <taxon>Scleractinia</taxon>
        <taxon>Astrocoeniina</taxon>
        <taxon>Acroporidae</taxon>
        <taxon>Acropora</taxon>
    </lineage>
</organism>
<keyword evidence="11" id="KW-1185">Reference proteome</keyword>
<dbReference type="PRINTS" id="PR00380">
    <property type="entry name" value="KINESINHEAVY"/>
</dbReference>
<evidence type="ECO:0000256" key="8">
    <source>
        <dbReference type="SAM" id="MobiDB-lite"/>
    </source>
</evidence>
<dbReference type="GO" id="GO:0007018">
    <property type="term" value="P:microtubule-based movement"/>
    <property type="evidence" value="ECO:0007669"/>
    <property type="project" value="InterPro"/>
</dbReference>
<dbReference type="SUPFAM" id="SSF52540">
    <property type="entry name" value="P-loop containing nucleoside triphosphate hydrolases"/>
    <property type="match status" value="1"/>
</dbReference>
<evidence type="ECO:0000256" key="2">
    <source>
        <dbReference type="ARBA" id="ARBA00022741"/>
    </source>
</evidence>
<dbReference type="GO" id="GO:0003777">
    <property type="term" value="F:microtubule motor activity"/>
    <property type="evidence" value="ECO:0007669"/>
    <property type="project" value="InterPro"/>
</dbReference>
<dbReference type="GO" id="GO:0005524">
    <property type="term" value="F:ATP binding"/>
    <property type="evidence" value="ECO:0007669"/>
    <property type="project" value="UniProtKB-UniRule"/>
</dbReference>
<sequence>MQATALGNSLAVEVKQDSKNEKESIDHTANEKITKDGDHVSRNTAISSSEITVCPIVAKAMKALYEHMIAVYNSYESLRKALIGHLVSFCRAIPHYVLGNHSICGSWCPYKYSIMQKHRSLYYGKDLDGYDFKAELAQGVLSWWLTSCHGPRDQENNAKTLAVLSDKTKEKLDYIIAQSKEIEELLSKARPDRNANELPKYREDIERLEELLLKTRCDYDTEVSALQFEIKSLQKNLKECTENEQRALAEYRTLQEAIKDKKELEATLQKKEAHITALETEINRYQTDIEQLQDLLAETRSEYDAKISALQSDMKSLKAKMKECIKNEQRALAECRTLQKAVEHKNELELTLMKREDHIKALEAEVVKKVLTDANNKVLQTKYTEEMLLRKHLHNELVALRGNIRVYCRVRPVIKEDGSGEAARNVITFDKDDDGILNVVSQDSPRSQKFVLDKVFKPDSTQEQVFEEVKSLIVSCIDGYNVCLFAYGQTGSGKTFTMEGSQSNPGINQRAITLLFEETRDRGVNWQFTINVSVIEIYNEMLRDLLGEDPSQKLEIRKGPSGLFVPGLTEKEVKTVEDVNEIFATGKTHRTTATTDMNEHSSRSHALLCVTVIGENQTTGQRTTGKLNLVDLAGSEKISKSGVEGARMTETVNINISLSCLGKVIHSLKNKNSHIPYRDSKLTYLLQESLGGDSKTLMVVQVSPVEKNLTETVYSLHFAQGVRTVELGQATRRIASAERKKKRPRERNSSDTFCISNSGKKALCKISQETRTLNDGACPDDSDHTIETKEI</sequence>
<dbReference type="Proteomes" id="UP001249851">
    <property type="component" value="Unassembled WGS sequence"/>
</dbReference>
<gene>
    <name evidence="10" type="ORF">P5673_024186</name>
</gene>
<dbReference type="Pfam" id="PF00225">
    <property type="entry name" value="Kinesin"/>
    <property type="match status" value="1"/>
</dbReference>
<reference evidence="10" key="1">
    <citation type="journal article" date="2023" name="G3 (Bethesda)">
        <title>Whole genome assembly and annotation of the endangered Caribbean coral Acropora cervicornis.</title>
        <authorList>
            <person name="Selwyn J.D."/>
            <person name="Vollmer S.V."/>
        </authorList>
    </citation>
    <scope>NUCLEOTIDE SEQUENCE</scope>
    <source>
        <strain evidence="10">K2</strain>
    </source>
</reference>
<keyword evidence="4" id="KW-0963">Cytoplasm</keyword>
<keyword evidence="5 6" id="KW-0505">Motor protein</keyword>
<keyword evidence="6" id="KW-0493">Microtubule</keyword>
<dbReference type="InterPro" id="IPR019821">
    <property type="entry name" value="Kinesin_motor_CS"/>
</dbReference>
<dbReference type="FunFam" id="3.40.850.10:FF:000113">
    <property type="entry name" value="Kinesin-like protein"/>
    <property type="match status" value="1"/>
</dbReference>
<reference evidence="10" key="2">
    <citation type="journal article" date="2023" name="Science">
        <title>Genomic signatures of disease resistance in endangered staghorn corals.</title>
        <authorList>
            <person name="Vollmer S.V."/>
            <person name="Selwyn J.D."/>
            <person name="Despard B.A."/>
            <person name="Roesel C.L."/>
        </authorList>
    </citation>
    <scope>NUCLEOTIDE SEQUENCE</scope>
    <source>
        <strain evidence="10">K2</strain>
    </source>
</reference>
<dbReference type="AlphaFoldDB" id="A0AAD9Q4A3"/>
<dbReference type="InterPro" id="IPR001752">
    <property type="entry name" value="Kinesin_motor_dom"/>
</dbReference>
<keyword evidence="4" id="KW-0206">Cytoskeleton</keyword>
<dbReference type="PANTHER" id="PTHR47972">
    <property type="entry name" value="KINESIN-LIKE PROTEIN KLP-3"/>
    <property type="match status" value="1"/>
</dbReference>
<dbReference type="CDD" id="cd01366">
    <property type="entry name" value="KISc_C_terminal"/>
    <property type="match status" value="1"/>
</dbReference>
<evidence type="ECO:0000256" key="4">
    <source>
        <dbReference type="ARBA" id="ARBA00023212"/>
    </source>
</evidence>
<evidence type="ECO:0000259" key="9">
    <source>
        <dbReference type="PROSITE" id="PS50067"/>
    </source>
</evidence>
<keyword evidence="2 5" id="KW-0547">Nucleotide-binding</keyword>
<dbReference type="PROSITE" id="PS50067">
    <property type="entry name" value="KINESIN_MOTOR_2"/>
    <property type="match status" value="1"/>
</dbReference>
<feature type="coiled-coil region" evidence="7">
    <location>
        <begin position="223"/>
        <end position="365"/>
    </location>
</feature>
<feature type="region of interest" description="Disordered" evidence="8">
    <location>
        <begin position="13"/>
        <end position="37"/>
    </location>
</feature>
<evidence type="ECO:0000256" key="6">
    <source>
        <dbReference type="RuleBase" id="RU000394"/>
    </source>
</evidence>
<dbReference type="SMART" id="SM00129">
    <property type="entry name" value="KISc"/>
    <property type="match status" value="1"/>
</dbReference>
<dbReference type="GO" id="GO:0005874">
    <property type="term" value="C:microtubule"/>
    <property type="evidence" value="ECO:0007669"/>
    <property type="project" value="UniProtKB-KW"/>
</dbReference>
<evidence type="ECO:0000313" key="10">
    <source>
        <dbReference type="EMBL" id="KAK2554468.1"/>
    </source>
</evidence>
<dbReference type="InterPro" id="IPR027640">
    <property type="entry name" value="Kinesin-like_fam"/>
</dbReference>
<comment type="similarity">
    <text evidence="5 6">Belongs to the TRAFAC class myosin-kinesin ATPase superfamily. Kinesin family.</text>
</comment>
<evidence type="ECO:0000313" key="11">
    <source>
        <dbReference type="Proteomes" id="UP001249851"/>
    </source>
</evidence>
<dbReference type="InterPro" id="IPR036961">
    <property type="entry name" value="Kinesin_motor_dom_sf"/>
</dbReference>
<dbReference type="PANTHER" id="PTHR47972:SF28">
    <property type="entry name" value="KINESIN-LIKE PROTEIN KLP-3"/>
    <property type="match status" value="1"/>
</dbReference>
<proteinExistence type="inferred from homology"/>
<evidence type="ECO:0000256" key="5">
    <source>
        <dbReference type="PROSITE-ProRule" id="PRU00283"/>
    </source>
</evidence>
<keyword evidence="3 5" id="KW-0067">ATP-binding</keyword>
<dbReference type="GO" id="GO:0008017">
    <property type="term" value="F:microtubule binding"/>
    <property type="evidence" value="ECO:0007669"/>
    <property type="project" value="InterPro"/>
</dbReference>
<protein>
    <recommendedName>
        <fullName evidence="6">Kinesin-like protein</fullName>
    </recommendedName>
</protein>
<feature type="compositionally biased region" description="Basic and acidic residues" evidence="8">
    <location>
        <begin position="14"/>
        <end position="37"/>
    </location>
</feature>
<feature type="binding site" evidence="5">
    <location>
        <begin position="488"/>
        <end position="495"/>
    </location>
    <ligand>
        <name>ATP</name>
        <dbReference type="ChEBI" id="CHEBI:30616"/>
    </ligand>
</feature>
<evidence type="ECO:0000256" key="1">
    <source>
        <dbReference type="ARBA" id="ARBA00004245"/>
    </source>
</evidence>
<dbReference type="Gene3D" id="3.40.850.10">
    <property type="entry name" value="Kinesin motor domain"/>
    <property type="match status" value="1"/>
</dbReference>
<accession>A0AAD9Q4A3</accession>
<name>A0AAD9Q4A3_ACRCE</name>
<feature type="domain" description="Kinesin motor" evidence="9">
    <location>
        <begin position="403"/>
        <end position="725"/>
    </location>
</feature>
<evidence type="ECO:0000256" key="7">
    <source>
        <dbReference type="SAM" id="Coils"/>
    </source>
</evidence>
<comment type="caution">
    <text evidence="10">The sequence shown here is derived from an EMBL/GenBank/DDBJ whole genome shotgun (WGS) entry which is preliminary data.</text>
</comment>
<dbReference type="PROSITE" id="PS00411">
    <property type="entry name" value="KINESIN_MOTOR_1"/>
    <property type="match status" value="1"/>
</dbReference>
<dbReference type="EMBL" id="JARQWQ010000070">
    <property type="protein sequence ID" value="KAK2554468.1"/>
    <property type="molecule type" value="Genomic_DNA"/>
</dbReference>
<evidence type="ECO:0000256" key="3">
    <source>
        <dbReference type="ARBA" id="ARBA00022840"/>
    </source>
</evidence>
<dbReference type="InterPro" id="IPR027417">
    <property type="entry name" value="P-loop_NTPase"/>
</dbReference>
<comment type="subcellular location">
    <subcellularLocation>
        <location evidence="1">Cytoplasm</location>
        <location evidence="1">Cytoskeleton</location>
    </subcellularLocation>
</comment>
<keyword evidence="7" id="KW-0175">Coiled coil</keyword>